<dbReference type="PROSITE" id="PS00025">
    <property type="entry name" value="P_TREFOIL_1"/>
    <property type="match status" value="1"/>
</dbReference>
<dbReference type="PROSITE" id="PS00129">
    <property type="entry name" value="GLYCOSYL_HYDROL_F31_1"/>
    <property type="match status" value="1"/>
</dbReference>
<dbReference type="PROSITE" id="PS00707">
    <property type="entry name" value="GLYCOSYL_HYDROL_F31_2"/>
    <property type="match status" value="1"/>
</dbReference>
<keyword evidence="3" id="KW-0378">Hydrolase</keyword>
<dbReference type="SUPFAM" id="SSF51011">
    <property type="entry name" value="Glycosyl hydrolase domain"/>
    <property type="match status" value="1"/>
</dbReference>
<evidence type="ECO:0000259" key="12">
    <source>
        <dbReference type="PROSITE" id="PS51448"/>
    </source>
</evidence>
<evidence type="ECO:0000256" key="3">
    <source>
        <dbReference type="ARBA" id="ARBA00022801"/>
    </source>
</evidence>
<name>A0A818ELM5_9BILA</name>
<keyword evidence="7" id="KW-0326">Glycosidase</keyword>
<dbReference type="InterPro" id="IPR013780">
    <property type="entry name" value="Glyco_hydro_b"/>
</dbReference>
<evidence type="ECO:0000313" key="14">
    <source>
        <dbReference type="Proteomes" id="UP000663865"/>
    </source>
</evidence>
<dbReference type="GO" id="GO:0030246">
    <property type="term" value="F:carbohydrate binding"/>
    <property type="evidence" value="ECO:0007669"/>
    <property type="project" value="InterPro"/>
</dbReference>
<dbReference type="Pfam" id="PF21365">
    <property type="entry name" value="Glyco_hydro_31_3rd"/>
    <property type="match status" value="1"/>
</dbReference>
<dbReference type="InterPro" id="IPR036871">
    <property type="entry name" value="PX_dom_sf"/>
</dbReference>
<dbReference type="PROSITE" id="PS51448">
    <property type="entry name" value="P_TREFOIL_2"/>
    <property type="match status" value="1"/>
</dbReference>
<dbReference type="InterPro" id="IPR000519">
    <property type="entry name" value="P_trefoil_dom"/>
</dbReference>
<keyword evidence="9" id="KW-0812">Transmembrane</keyword>
<dbReference type="Pfam" id="PF00088">
    <property type="entry name" value="Trefoil"/>
    <property type="match status" value="1"/>
</dbReference>
<evidence type="ECO:0008006" key="15">
    <source>
        <dbReference type="Google" id="ProtNLM"/>
    </source>
</evidence>
<dbReference type="EMBL" id="CAJNYV010002170">
    <property type="protein sequence ID" value="CAF3460517.1"/>
    <property type="molecule type" value="Genomic_DNA"/>
</dbReference>
<dbReference type="Gene3D" id="3.30.1520.10">
    <property type="entry name" value="Phox-like domain"/>
    <property type="match status" value="1"/>
</dbReference>
<feature type="domain" description="PX" evidence="10">
    <location>
        <begin position="543"/>
        <end position="669"/>
    </location>
</feature>
<evidence type="ECO:0000259" key="10">
    <source>
        <dbReference type="PROSITE" id="PS50195"/>
    </source>
</evidence>
<dbReference type="GO" id="GO:0012505">
    <property type="term" value="C:endomembrane system"/>
    <property type="evidence" value="ECO:0007669"/>
    <property type="project" value="UniProtKB-SubCell"/>
</dbReference>
<dbReference type="InterPro" id="IPR030458">
    <property type="entry name" value="Glyco_hydro_31_AS"/>
</dbReference>
<dbReference type="SUPFAM" id="SSF51445">
    <property type="entry name" value="(Trans)glycosidases"/>
    <property type="match status" value="1"/>
</dbReference>
<dbReference type="Pfam" id="PF02194">
    <property type="entry name" value="PXA"/>
    <property type="match status" value="1"/>
</dbReference>
<dbReference type="GO" id="GO:0005975">
    <property type="term" value="P:carbohydrate metabolic process"/>
    <property type="evidence" value="ECO:0007669"/>
    <property type="project" value="InterPro"/>
</dbReference>
<evidence type="ECO:0000256" key="5">
    <source>
        <dbReference type="ARBA" id="ARBA00023157"/>
    </source>
</evidence>
<gene>
    <name evidence="13" type="ORF">KIK155_LOCUS13064</name>
</gene>
<dbReference type="PROSITE" id="PS50195">
    <property type="entry name" value="PX"/>
    <property type="match status" value="1"/>
</dbReference>
<comment type="caution">
    <text evidence="13">The sequence shown here is derived from an EMBL/GenBank/DDBJ whole genome shotgun (WGS) entry which is preliminary data.</text>
</comment>
<dbReference type="InterPro" id="IPR044913">
    <property type="entry name" value="P_trefoil_dom_sf"/>
</dbReference>
<dbReference type="SUPFAM" id="SSF57492">
    <property type="entry name" value="Trefoil"/>
    <property type="match status" value="1"/>
</dbReference>
<dbReference type="InterPro" id="IPR011013">
    <property type="entry name" value="Gal_mutarotase_sf_dom"/>
</dbReference>
<dbReference type="InterPro" id="IPR013937">
    <property type="entry name" value="Sorting_nexin_C"/>
</dbReference>
<dbReference type="InterPro" id="IPR017853">
    <property type="entry name" value="GH"/>
</dbReference>
<dbReference type="InterPro" id="IPR048395">
    <property type="entry name" value="Glyco_hydro_31_C"/>
</dbReference>
<feature type="domain" description="P-type" evidence="12">
    <location>
        <begin position="929"/>
        <end position="984"/>
    </location>
</feature>
<dbReference type="Gene3D" id="2.60.40.1180">
    <property type="entry name" value="Golgi alpha-mannosidase II"/>
    <property type="match status" value="2"/>
</dbReference>
<dbReference type="Gene3D" id="2.60.40.1760">
    <property type="entry name" value="glycosyl hydrolase (family 31)"/>
    <property type="match status" value="1"/>
</dbReference>
<dbReference type="CDD" id="cd00111">
    <property type="entry name" value="Trefoil"/>
    <property type="match status" value="1"/>
</dbReference>
<evidence type="ECO:0000256" key="9">
    <source>
        <dbReference type="SAM" id="Phobius"/>
    </source>
</evidence>
<dbReference type="PROSITE" id="PS51207">
    <property type="entry name" value="PXA"/>
    <property type="match status" value="1"/>
</dbReference>
<dbReference type="FunFam" id="3.20.20.80:FF:000016">
    <property type="entry name" value="Maltase-glucoamylase, intestinal"/>
    <property type="match status" value="1"/>
</dbReference>
<evidence type="ECO:0000259" key="11">
    <source>
        <dbReference type="PROSITE" id="PS51207"/>
    </source>
</evidence>
<sequence>MDTENLFSKDNIERISLGLGISIFLLIIFLLYGKIHVVFFVLLLVLSYKFTDYYTLKLNNPEKYFTCWPNLAVFFDTTKIVKEETLRKRHANCVYVKKNPWVYLMVSKRLDGALNKFCDLCLRDHIYPWLSTITHDDSLVLEAKHIFRFLLGTVIRRLHNVDLNAFITERFLPLIFQTCDRYIHTKETHSSTDSIEFVRKMYKNDLHIVMHNRQSELKYLKSLVISLMPLITPKFIYNCKGTRHFLCELLVCQILIDGIDAVCQPNTLNRLFHLYFTNAIQRRQGNSKPKPPTESNTAVEILSHFCAVNGPLHKNKLAIDFTDVMYEKELMSKFSIVLDRIGSLGLLSIYLSLTDILNEIPIATDVLVRRKIYDRLKRIDERYLDPAKPDTYIIISNPYNEQDILTDELKHFIYHNLEPSISDENQSDAAKKSFDIQQTFTLLSKFHCKIYELIEDKYQRNFLSSDEHFFNICGQQMDSQNYGNIKHRNTIDSAQQLPRSSCYTTTSYQEMEEKDKTHLRCPEDVPSISSNSSLDERDLSTWRVRIDHVQELRESLNSNSKYSAFIIDVQRCDSQNDNSSVHDEGGPHWIVARRYQDFYLLEQKLIEFHGIFNDARLPSRRSAQTARSLEFLESVKTEFEHFLRHLLTKPTLRNSELLYNFLTQPDDFTLPNGEIILAKMFKVVPRRLRIEKGQYLEPFLISLLNYAEPAKSKTTQPTPVFSDIIEEKLQNSIYGNNANITEPFFEPMMEETLNSNGGEPDSTYDHLIFIVKKFFSASPLLVHLLNLFRVPLKNTFDTFISHILEHRIDEILSDDENIIEVIQALQDTIFPQDAEEKESTDLVNFDDVVAVAEQFMPNVIKRIFGELNVQNGLQTILQHFQDPLLNKQLFYTILDEILHVLFPELQSHSDTLETTSIIVFFFVSYTYGQQCEQTLNAARFNCYPEKNPTQEKCLARNCCWRSPNQRFNSSDFSDVNVPFCYYPSDFPNYEVISNEPTDFGQRIRIFKSQMTYMPHDILNLTVDFIYETEQRLRIRIYDSVFKRYEVPLKVPVVEKKADPTDYEIVVKSKPFSILVTRKSTGMILFDSSVSPLIFADQFIKISTRLSSPLLYGLGEHRQSLLINITENWQRLTFYTRDFPPLENINLYGVHPFHINLERTPDNQTKAHGQFLLNSNAMDVDLQPLPALTYTTIGGIIDLYILTGPTAHNVIEQYWDVIGKPTMPPFWSLGFHLCRWGYNNTGNLLAMIQRMHDAEFPYDVQWTDIDAMSSHLDFTYDNKNFNGLPDLVRGLQSDGKHYVNIIDPGISSSQPTGTYFPYDDGIKRGIFIKKLDSTDPILGQVWPGITAFPDFTNPDTVEWWTNIAATFHETIPFDGMWIDMNEPSSFIDGSINGCTTYYLDNPPFVPHVLGDSLNSKSLCPSAQQYLSSHYNLHNMYGYFEAQATNQALKTIRKQRPFVLSRSTFAGSGQFTAHWTGDNRATFNDMYFSIPAILNFNMFGITHVGADICGFGLDTTEELCTRWMQLGAFYPFMRNHNDIGQRDQDPASFSWEAQQIMKQALFMRYSLIPFWYTLHHQATMESRTILQPLFFEYINDVNTYNVDEQFLLGRAILVSPNLISGSDKVHAYFPADIWYELSSGVKLLSIGQVIVLNAPISKLNVHVRGGFIIPMQIPGANLVLGRGNPFTLLVAQSQSGEASGNLFWDDGDSLDSVETQTYNYFEFTLTTPNTLTVNALITNYKESPMRLDLVKILGISKPITSVTVNGKAYSDYLYDFLDQILLIHSLNIDMLAQSSQIIQWSTSQ</sequence>
<dbReference type="Pfam" id="PF01055">
    <property type="entry name" value="Glyco_hydro_31_2nd"/>
    <property type="match status" value="1"/>
</dbReference>
<dbReference type="InterPro" id="IPR000322">
    <property type="entry name" value="Glyco_hydro_31_TIM"/>
</dbReference>
<evidence type="ECO:0000256" key="6">
    <source>
        <dbReference type="ARBA" id="ARBA00023180"/>
    </source>
</evidence>
<dbReference type="SMART" id="SM00312">
    <property type="entry name" value="PX"/>
    <property type="match status" value="1"/>
</dbReference>
<dbReference type="InterPro" id="IPR001683">
    <property type="entry name" value="PX_dom"/>
</dbReference>
<evidence type="ECO:0000256" key="4">
    <source>
        <dbReference type="ARBA" id="ARBA00023136"/>
    </source>
</evidence>
<keyword evidence="9" id="KW-1133">Transmembrane helix</keyword>
<comment type="caution">
    <text evidence="8">Lacks conserved residue(s) required for the propagation of feature annotation.</text>
</comment>
<feature type="domain" description="PXA" evidence="11">
    <location>
        <begin position="107"/>
        <end position="280"/>
    </location>
</feature>
<dbReference type="GO" id="GO:0004558">
    <property type="term" value="F:alpha-1,4-glucosidase activity"/>
    <property type="evidence" value="ECO:0007669"/>
    <property type="project" value="TreeGrafter"/>
</dbReference>
<dbReference type="CDD" id="cd14752">
    <property type="entry name" value="GH31_N"/>
    <property type="match status" value="1"/>
</dbReference>
<dbReference type="GO" id="GO:0035091">
    <property type="term" value="F:phosphatidylinositol binding"/>
    <property type="evidence" value="ECO:0007669"/>
    <property type="project" value="InterPro"/>
</dbReference>
<evidence type="ECO:0000256" key="2">
    <source>
        <dbReference type="ARBA" id="ARBA00007806"/>
    </source>
</evidence>
<dbReference type="InterPro" id="IPR017957">
    <property type="entry name" value="P_trefoil_CS"/>
</dbReference>
<organism evidence="13 14">
    <name type="scientific">Rotaria socialis</name>
    <dbReference type="NCBI Taxonomy" id="392032"/>
    <lineage>
        <taxon>Eukaryota</taxon>
        <taxon>Metazoa</taxon>
        <taxon>Spiralia</taxon>
        <taxon>Gnathifera</taxon>
        <taxon>Rotifera</taxon>
        <taxon>Eurotatoria</taxon>
        <taxon>Bdelloidea</taxon>
        <taxon>Philodinida</taxon>
        <taxon>Philodinidae</taxon>
        <taxon>Rotaria</taxon>
    </lineage>
</organism>
<dbReference type="Gene3D" id="3.20.20.80">
    <property type="entry name" value="Glycosidases"/>
    <property type="match status" value="1"/>
</dbReference>
<protein>
    <recommendedName>
        <fullName evidence="15">Lysosomal alpha-glucosidase</fullName>
    </recommendedName>
</protein>
<dbReference type="Pfam" id="PF08628">
    <property type="entry name" value="Nexin_C"/>
    <property type="match status" value="1"/>
</dbReference>
<comment type="subcellular location">
    <subcellularLocation>
        <location evidence="1">Endomembrane system</location>
    </subcellularLocation>
</comment>
<dbReference type="InterPro" id="IPR030459">
    <property type="entry name" value="Glyco_hydro_31_CS"/>
</dbReference>
<dbReference type="Proteomes" id="UP000663865">
    <property type="component" value="Unassembled WGS sequence"/>
</dbReference>
<reference evidence="13" key="1">
    <citation type="submission" date="2021-02" db="EMBL/GenBank/DDBJ databases">
        <authorList>
            <person name="Nowell W R."/>
        </authorList>
    </citation>
    <scope>NUCLEOTIDE SEQUENCE</scope>
</reference>
<dbReference type="PANTHER" id="PTHR22762">
    <property type="entry name" value="ALPHA-GLUCOSIDASE"/>
    <property type="match status" value="1"/>
</dbReference>
<evidence type="ECO:0000256" key="7">
    <source>
        <dbReference type="ARBA" id="ARBA00023295"/>
    </source>
</evidence>
<comment type="similarity">
    <text evidence="2">Belongs to the glycosyl hydrolase 31 family.</text>
</comment>
<dbReference type="CDD" id="cd06602">
    <property type="entry name" value="GH31_MGAM_SI_GAA"/>
    <property type="match status" value="1"/>
</dbReference>
<evidence type="ECO:0000313" key="13">
    <source>
        <dbReference type="EMBL" id="CAF3460517.1"/>
    </source>
</evidence>
<proteinExistence type="inferred from homology"/>
<dbReference type="Pfam" id="PF00787">
    <property type="entry name" value="PX"/>
    <property type="match status" value="1"/>
</dbReference>
<dbReference type="PANTHER" id="PTHR22762:SF131">
    <property type="entry name" value="GLYCOSIDE HYDROLASE FAMILY 31 N-TERMINAL DOMAIN-CONTAINING PROTEIN"/>
    <property type="match status" value="1"/>
</dbReference>
<evidence type="ECO:0000256" key="1">
    <source>
        <dbReference type="ARBA" id="ARBA00004308"/>
    </source>
</evidence>
<dbReference type="SMART" id="SM00313">
    <property type="entry name" value="PXA"/>
    <property type="match status" value="1"/>
</dbReference>
<feature type="transmembrane region" description="Helical" evidence="9">
    <location>
        <begin position="20"/>
        <end position="48"/>
    </location>
</feature>
<keyword evidence="4 9" id="KW-0472">Membrane</keyword>
<evidence type="ECO:0000256" key="8">
    <source>
        <dbReference type="PROSITE-ProRule" id="PRU00779"/>
    </source>
</evidence>
<dbReference type="InterPro" id="IPR003114">
    <property type="entry name" value="Phox_assoc"/>
</dbReference>
<keyword evidence="5" id="KW-1015">Disulfide bond</keyword>
<accession>A0A818ELM5</accession>
<dbReference type="SMART" id="SM00018">
    <property type="entry name" value="PD"/>
    <property type="match status" value="1"/>
</dbReference>
<dbReference type="Gene3D" id="4.10.110.10">
    <property type="entry name" value="Spasmolytic Protein, domain 1"/>
    <property type="match status" value="1"/>
</dbReference>
<keyword evidence="6" id="KW-0325">Glycoprotein</keyword>
<dbReference type="SUPFAM" id="SSF64268">
    <property type="entry name" value="PX domain"/>
    <property type="match status" value="1"/>
</dbReference>
<dbReference type="SUPFAM" id="SSF74650">
    <property type="entry name" value="Galactose mutarotase-like"/>
    <property type="match status" value="1"/>
</dbReference>